<dbReference type="HOGENOM" id="CLU_011276_9_4_6"/>
<evidence type="ECO:0000256" key="4">
    <source>
        <dbReference type="ARBA" id="ARBA00023239"/>
    </source>
</evidence>
<comment type="function">
    <text evidence="6 9">Catalyzes cyclization of the linear tetrapyrrole, hydroxymethylbilane, to the macrocyclic uroporphyrinogen III.</text>
</comment>
<dbReference type="GO" id="GO:0006780">
    <property type="term" value="P:uroporphyrinogen III biosynthetic process"/>
    <property type="evidence" value="ECO:0007669"/>
    <property type="project" value="UniProtKB-UniRule"/>
</dbReference>
<sequence>MDSLLVTRPQGQGQGMMIELEQAGIQVVHQPLLKIEPLKMEDGADYHQLKQRIVDLDLYDTVICVSSNAAQLASDWIDQYWPQLPVKQQWFAVGPSSAEPLLPLLDSAAMDIQVPEGNHSEGLLALPQLRDMTEKKVLILRGVGGRELIKSTLEERGASVHYAEFYRRTPVDLTQQQLQTLLTEHQIHYALLTSGEMVQQFHQALPNTPKDLHLLVPSERIQKMAIDLGFQQTHICQPITAQAVLKSINDIRKHR</sequence>
<dbReference type="EC" id="4.2.1.75" evidence="3 9"/>
<dbReference type="PANTHER" id="PTHR38042">
    <property type="entry name" value="UROPORPHYRINOGEN-III SYNTHASE, CHLOROPLASTIC"/>
    <property type="match status" value="1"/>
</dbReference>
<gene>
    <name evidence="11" type="ORF">RED65_05697</name>
</gene>
<keyword evidence="5 9" id="KW-0627">Porphyrin biosynthesis</keyword>
<evidence type="ECO:0000256" key="9">
    <source>
        <dbReference type="RuleBase" id="RU366031"/>
    </source>
</evidence>
<evidence type="ECO:0000256" key="2">
    <source>
        <dbReference type="ARBA" id="ARBA00008133"/>
    </source>
</evidence>
<dbReference type="RefSeq" id="WP_007016604.1">
    <property type="nucleotide sequence ID" value="NZ_AAQH01000018.1"/>
</dbReference>
<protein>
    <recommendedName>
        <fullName evidence="7 9">Uroporphyrinogen-III synthase</fullName>
        <ecNumber evidence="3 9">4.2.1.75</ecNumber>
    </recommendedName>
</protein>
<dbReference type="SUPFAM" id="SSF69618">
    <property type="entry name" value="HemD-like"/>
    <property type="match status" value="1"/>
</dbReference>
<dbReference type="UniPathway" id="UPA00251">
    <property type="reaction ID" value="UER00320"/>
</dbReference>
<dbReference type="InterPro" id="IPR036108">
    <property type="entry name" value="4pyrrol_syn_uPrphyn_synt_sf"/>
</dbReference>
<evidence type="ECO:0000259" key="10">
    <source>
        <dbReference type="Pfam" id="PF02602"/>
    </source>
</evidence>
<dbReference type="AlphaFoldDB" id="Q1MZM6"/>
<evidence type="ECO:0000256" key="5">
    <source>
        <dbReference type="ARBA" id="ARBA00023244"/>
    </source>
</evidence>
<evidence type="ECO:0000256" key="3">
    <source>
        <dbReference type="ARBA" id="ARBA00013109"/>
    </source>
</evidence>
<evidence type="ECO:0000256" key="8">
    <source>
        <dbReference type="ARBA" id="ARBA00048617"/>
    </source>
</evidence>
<dbReference type="Proteomes" id="UP000004263">
    <property type="component" value="Unassembled WGS sequence"/>
</dbReference>
<name>Q1MZM6_9GAMM</name>
<dbReference type="CDD" id="cd06578">
    <property type="entry name" value="HemD"/>
    <property type="match status" value="1"/>
</dbReference>
<accession>Q1MZM6</accession>
<comment type="catalytic activity">
    <reaction evidence="8 9">
        <text>hydroxymethylbilane = uroporphyrinogen III + H2O</text>
        <dbReference type="Rhea" id="RHEA:18965"/>
        <dbReference type="ChEBI" id="CHEBI:15377"/>
        <dbReference type="ChEBI" id="CHEBI:57308"/>
        <dbReference type="ChEBI" id="CHEBI:57845"/>
        <dbReference type="EC" id="4.2.1.75"/>
    </reaction>
</comment>
<dbReference type="OrthoDB" id="9787650at2"/>
<dbReference type="Gene3D" id="3.40.50.10090">
    <property type="match status" value="2"/>
</dbReference>
<dbReference type="STRING" id="207949.RED65_05697"/>
<comment type="caution">
    <text evidence="11">The sequence shown here is derived from an EMBL/GenBank/DDBJ whole genome shotgun (WGS) entry which is preliminary data.</text>
</comment>
<keyword evidence="4 9" id="KW-0456">Lyase</keyword>
<evidence type="ECO:0000313" key="11">
    <source>
        <dbReference type="EMBL" id="EAT11385.1"/>
    </source>
</evidence>
<evidence type="ECO:0000313" key="12">
    <source>
        <dbReference type="Proteomes" id="UP000004263"/>
    </source>
</evidence>
<keyword evidence="12" id="KW-1185">Reference proteome</keyword>
<dbReference type="InterPro" id="IPR003754">
    <property type="entry name" value="4pyrrol_synth_uPrphyn_synth"/>
</dbReference>
<dbReference type="InterPro" id="IPR039793">
    <property type="entry name" value="UROS/Hem4"/>
</dbReference>
<comment type="pathway">
    <text evidence="1 9">Porphyrin-containing compound metabolism; protoporphyrin-IX biosynthesis; coproporphyrinogen-III from 5-aminolevulinate: step 3/4.</text>
</comment>
<comment type="similarity">
    <text evidence="2 9">Belongs to the uroporphyrinogen-III synthase family.</text>
</comment>
<dbReference type="GO" id="GO:0006782">
    <property type="term" value="P:protoporphyrinogen IX biosynthetic process"/>
    <property type="evidence" value="ECO:0007669"/>
    <property type="project" value="UniProtKB-UniRule"/>
</dbReference>
<dbReference type="EMBL" id="AAQH01000018">
    <property type="protein sequence ID" value="EAT11385.1"/>
    <property type="molecule type" value="Genomic_DNA"/>
</dbReference>
<evidence type="ECO:0000256" key="7">
    <source>
        <dbReference type="ARBA" id="ARBA00040167"/>
    </source>
</evidence>
<dbReference type="Pfam" id="PF02602">
    <property type="entry name" value="HEM4"/>
    <property type="match status" value="1"/>
</dbReference>
<organism evidence="11 12">
    <name type="scientific">Bermanella marisrubri</name>
    <dbReference type="NCBI Taxonomy" id="207949"/>
    <lineage>
        <taxon>Bacteria</taxon>
        <taxon>Pseudomonadati</taxon>
        <taxon>Pseudomonadota</taxon>
        <taxon>Gammaproteobacteria</taxon>
        <taxon>Oceanospirillales</taxon>
        <taxon>Oceanospirillaceae</taxon>
        <taxon>Bermanella</taxon>
    </lineage>
</organism>
<proteinExistence type="inferred from homology"/>
<evidence type="ECO:0000256" key="6">
    <source>
        <dbReference type="ARBA" id="ARBA00037589"/>
    </source>
</evidence>
<dbReference type="GO" id="GO:0004852">
    <property type="term" value="F:uroporphyrinogen-III synthase activity"/>
    <property type="evidence" value="ECO:0007669"/>
    <property type="project" value="UniProtKB-UniRule"/>
</dbReference>
<reference evidence="11 12" key="1">
    <citation type="submission" date="2006-03" db="EMBL/GenBank/DDBJ databases">
        <authorList>
            <person name="Pinhassi J."/>
            <person name="Pedros-Alio C."/>
            <person name="Ferriera S."/>
            <person name="Johnson J."/>
            <person name="Kravitz S."/>
            <person name="Halpern A."/>
            <person name="Remington K."/>
            <person name="Beeson K."/>
            <person name="Tran B."/>
            <person name="Rogers Y.-H."/>
            <person name="Friedman R."/>
            <person name="Venter J.C."/>
        </authorList>
    </citation>
    <scope>NUCLEOTIDE SEQUENCE [LARGE SCALE GENOMIC DNA]</scope>
    <source>
        <strain evidence="11 12">RED65</strain>
    </source>
</reference>
<feature type="domain" description="Tetrapyrrole biosynthesis uroporphyrinogen III synthase" evidence="10">
    <location>
        <begin position="19"/>
        <end position="243"/>
    </location>
</feature>
<dbReference type="PANTHER" id="PTHR38042:SF1">
    <property type="entry name" value="UROPORPHYRINOGEN-III SYNTHASE, CHLOROPLASTIC"/>
    <property type="match status" value="1"/>
</dbReference>
<evidence type="ECO:0000256" key="1">
    <source>
        <dbReference type="ARBA" id="ARBA00004772"/>
    </source>
</evidence>